<evidence type="ECO:0000256" key="5">
    <source>
        <dbReference type="ARBA" id="ARBA00023002"/>
    </source>
</evidence>
<keyword evidence="4 9" id="KW-0732">Signal</keyword>
<evidence type="ECO:0000313" key="12">
    <source>
        <dbReference type="Proteomes" id="UP000494115"/>
    </source>
</evidence>
<evidence type="ECO:0000256" key="9">
    <source>
        <dbReference type="SAM" id="SignalP"/>
    </source>
</evidence>
<evidence type="ECO:0000256" key="1">
    <source>
        <dbReference type="ARBA" id="ARBA00004196"/>
    </source>
</evidence>
<comment type="subcellular location">
    <subcellularLocation>
        <location evidence="1">Cell envelope</location>
    </subcellularLocation>
</comment>
<dbReference type="GO" id="GO:0046872">
    <property type="term" value="F:metal ion binding"/>
    <property type="evidence" value="ECO:0007669"/>
    <property type="project" value="UniProtKB-KW"/>
</dbReference>
<name>A0A6S7B830_9BURK</name>
<dbReference type="Proteomes" id="UP000494115">
    <property type="component" value="Unassembled WGS sequence"/>
</dbReference>
<dbReference type="AlphaFoldDB" id="A0A6S7B830"/>
<evidence type="ECO:0000256" key="7">
    <source>
        <dbReference type="PROSITE-ProRule" id="PRU00433"/>
    </source>
</evidence>
<protein>
    <submittedName>
        <fullName evidence="11">Methylamine utilization protein MauG</fullName>
        <ecNumber evidence="11">1.-.-.-</ecNumber>
    </submittedName>
</protein>
<dbReference type="GO" id="GO:0020037">
    <property type="term" value="F:heme binding"/>
    <property type="evidence" value="ECO:0007669"/>
    <property type="project" value="InterPro"/>
</dbReference>
<evidence type="ECO:0000256" key="8">
    <source>
        <dbReference type="SAM" id="MobiDB-lite"/>
    </source>
</evidence>
<dbReference type="GO" id="GO:0009055">
    <property type="term" value="F:electron transfer activity"/>
    <property type="evidence" value="ECO:0007669"/>
    <property type="project" value="InterPro"/>
</dbReference>
<dbReference type="InterPro" id="IPR009056">
    <property type="entry name" value="Cyt_c-like_dom"/>
</dbReference>
<feature type="domain" description="Cytochrome c" evidence="10">
    <location>
        <begin position="61"/>
        <end position="188"/>
    </location>
</feature>
<dbReference type="EC" id="1.-.-.-" evidence="11"/>
<proteinExistence type="predicted"/>
<dbReference type="PANTHER" id="PTHR30600:SF10">
    <property type="entry name" value="BLL6722 PROTEIN"/>
    <property type="match status" value="1"/>
</dbReference>
<dbReference type="InterPro" id="IPR004852">
    <property type="entry name" value="Di-haem_cyt_c_peroxidsae"/>
</dbReference>
<keyword evidence="6 7" id="KW-0408">Iron</keyword>
<dbReference type="GO" id="GO:0004130">
    <property type="term" value="F:cytochrome-c peroxidase activity"/>
    <property type="evidence" value="ECO:0007669"/>
    <property type="project" value="TreeGrafter"/>
</dbReference>
<dbReference type="RefSeq" id="WP_246257473.1">
    <property type="nucleotide sequence ID" value="NZ_CADIKM010000013.1"/>
</dbReference>
<feature type="region of interest" description="Disordered" evidence="8">
    <location>
        <begin position="421"/>
        <end position="441"/>
    </location>
</feature>
<dbReference type="InterPro" id="IPR036909">
    <property type="entry name" value="Cyt_c-like_dom_sf"/>
</dbReference>
<reference evidence="11 12" key="1">
    <citation type="submission" date="2020-04" db="EMBL/GenBank/DDBJ databases">
        <authorList>
            <person name="De Canck E."/>
        </authorList>
    </citation>
    <scope>NUCLEOTIDE SEQUENCE [LARGE SCALE GENOMIC DNA]</scope>
    <source>
        <strain evidence="11 12">LMG 28138</strain>
    </source>
</reference>
<keyword evidence="3 7" id="KW-0479">Metal-binding</keyword>
<accession>A0A6S7B830</accession>
<keyword evidence="2 7" id="KW-0349">Heme</keyword>
<feature type="chain" id="PRO_5028970820" evidence="9">
    <location>
        <begin position="31"/>
        <end position="441"/>
    </location>
</feature>
<evidence type="ECO:0000256" key="2">
    <source>
        <dbReference type="ARBA" id="ARBA00022617"/>
    </source>
</evidence>
<evidence type="ECO:0000256" key="4">
    <source>
        <dbReference type="ARBA" id="ARBA00022729"/>
    </source>
</evidence>
<dbReference type="EMBL" id="CADIKM010000013">
    <property type="protein sequence ID" value="CAB3790984.1"/>
    <property type="molecule type" value="Genomic_DNA"/>
</dbReference>
<dbReference type="SUPFAM" id="SSF46626">
    <property type="entry name" value="Cytochrome c"/>
    <property type="match status" value="2"/>
</dbReference>
<dbReference type="PROSITE" id="PS51007">
    <property type="entry name" value="CYTC"/>
    <property type="match status" value="2"/>
</dbReference>
<keyword evidence="12" id="KW-1185">Reference proteome</keyword>
<feature type="domain" description="Cytochrome c" evidence="10">
    <location>
        <begin position="245"/>
        <end position="422"/>
    </location>
</feature>
<dbReference type="Gene3D" id="1.10.760.10">
    <property type="entry name" value="Cytochrome c-like domain"/>
    <property type="match status" value="2"/>
</dbReference>
<feature type="signal peptide" evidence="9">
    <location>
        <begin position="1"/>
        <end position="30"/>
    </location>
</feature>
<evidence type="ECO:0000313" key="11">
    <source>
        <dbReference type="EMBL" id="CAB3790984.1"/>
    </source>
</evidence>
<evidence type="ECO:0000259" key="10">
    <source>
        <dbReference type="PROSITE" id="PS51007"/>
    </source>
</evidence>
<gene>
    <name evidence="11" type="primary">mauG</name>
    <name evidence="11" type="ORF">LMG28138_03079</name>
</gene>
<organism evidence="11 12">
    <name type="scientific">Pararobbsia alpina</name>
    <dbReference type="NCBI Taxonomy" id="621374"/>
    <lineage>
        <taxon>Bacteria</taxon>
        <taxon>Pseudomonadati</taxon>
        <taxon>Pseudomonadota</taxon>
        <taxon>Betaproteobacteria</taxon>
        <taxon>Burkholderiales</taxon>
        <taxon>Burkholderiaceae</taxon>
        <taxon>Pararobbsia</taxon>
    </lineage>
</organism>
<feature type="region of interest" description="Disordered" evidence="8">
    <location>
        <begin position="377"/>
        <end position="405"/>
    </location>
</feature>
<keyword evidence="5 11" id="KW-0560">Oxidoreductase</keyword>
<evidence type="ECO:0000256" key="3">
    <source>
        <dbReference type="ARBA" id="ARBA00022723"/>
    </source>
</evidence>
<dbReference type="PANTHER" id="PTHR30600">
    <property type="entry name" value="CYTOCHROME C PEROXIDASE-RELATED"/>
    <property type="match status" value="1"/>
</dbReference>
<evidence type="ECO:0000256" key="6">
    <source>
        <dbReference type="ARBA" id="ARBA00023004"/>
    </source>
</evidence>
<dbReference type="GO" id="GO:0030313">
    <property type="term" value="C:cell envelope"/>
    <property type="evidence" value="ECO:0007669"/>
    <property type="project" value="UniProtKB-SubCell"/>
</dbReference>
<dbReference type="Pfam" id="PF03150">
    <property type="entry name" value="CCP_MauG"/>
    <property type="match status" value="1"/>
</dbReference>
<sequence length="441" mass="47723">MIQNGFNAAIRLTASAIAIVAMSAAWAAMAQPSAVNHAAPVSKTSVQQWVRYPANPAHLSPQAELGKQIFFDASLSASGKMSCASCHSPEHAYGPPNGLAVQLGGADMRQPGTRTVPSLRYLTFTPLFSRHFYTPASEDSEDEGPTGGFMRDGAAASLHDQAATPLLNTDEMANASVAAVVGKIQHSAYAEAFKQVFGQQIFTQTSQAFARAGDALEAFQTEDPSFHPYTSKFDAAMSGHADFTAQELRGYALFNNPDKGNCAKCHLDSPGPGGRPAQFADFSFAALGVPRNPEIPANRDPHYFDLGLCGPYRHDLVKETDFCGMFKSPTLRNAATRSVFFHNGRFHTLEDVMHFYVERDTNPRKWYPKLANGKVDKFDDLPPSHRDNADVADAPMDRKLGGKPALDEAEIRDVIAFMKTLDDGYSDTPGGPKAARDAKSD</sequence>
<dbReference type="InterPro" id="IPR051395">
    <property type="entry name" value="Cytochrome_c_Peroxidase/MauG"/>
</dbReference>